<dbReference type="Proteomes" id="UP000324974">
    <property type="component" value="Chromosome"/>
</dbReference>
<evidence type="ECO:0000313" key="1">
    <source>
        <dbReference type="EMBL" id="QEL13783.1"/>
    </source>
</evidence>
<organism evidence="1 2">
    <name type="scientific">Limnoglobus roseus</name>
    <dbReference type="NCBI Taxonomy" id="2598579"/>
    <lineage>
        <taxon>Bacteria</taxon>
        <taxon>Pseudomonadati</taxon>
        <taxon>Planctomycetota</taxon>
        <taxon>Planctomycetia</taxon>
        <taxon>Gemmatales</taxon>
        <taxon>Gemmataceae</taxon>
        <taxon>Limnoglobus</taxon>
    </lineage>
</organism>
<proteinExistence type="predicted"/>
<evidence type="ECO:0000313" key="2">
    <source>
        <dbReference type="Proteomes" id="UP000324974"/>
    </source>
</evidence>
<keyword evidence="2" id="KW-1185">Reference proteome</keyword>
<accession>A0A5C1A620</accession>
<reference evidence="2" key="1">
    <citation type="submission" date="2019-08" db="EMBL/GenBank/DDBJ databases">
        <title>Limnoglobus roseus gen. nov., sp. nov., a novel freshwater planctomycete with a giant genome from the family Gemmataceae.</title>
        <authorList>
            <person name="Kulichevskaya I.S."/>
            <person name="Naumoff D.G."/>
            <person name="Miroshnikov K."/>
            <person name="Ivanova A."/>
            <person name="Philippov D.A."/>
            <person name="Hakobyan A."/>
            <person name="Rijpstra I.C."/>
            <person name="Sinninghe Damste J.S."/>
            <person name="Liesack W."/>
            <person name="Dedysh S.N."/>
        </authorList>
    </citation>
    <scope>NUCLEOTIDE SEQUENCE [LARGE SCALE GENOMIC DNA]</scope>
    <source>
        <strain evidence="2">PX52</strain>
    </source>
</reference>
<dbReference type="AlphaFoldDB" id="A0A5C1A620"/>
<evidence type="ECO:0008006" key="3">
    <source>
        <dbReference type="Google" id="ProtNLM"/>
    </source>
</evidence>
<protein>
    <recommendedName>
        <fullName evidence="3">Flp family type IVb pilin</fullName>
    </recommendedName>
</protein>
<name>A0A5C1A620_9BACT</name>
<dbReference type="KEGG" id="lrs:PX52LOC_00641"/>
<sequence>MNFSVSQSYKLLKGHVQKLVADLWQDDCGAVLSVEYVLVSGVLVTGIVPGLVAARNSINSAYANMGNSVTAAVPTPSYSGFSIGGANGNAIASVGGVSIPAQPQANYLQASQIAPIAVPAP</sequence>
<gene>
    <name evidence="1" type="ORF">PX52LOC_00641</name>
</gene>
<dbReference type="EMBL" id="CP042425">
    <property type="protein sequence ID" value="QEL13783.1"/>
    <property type="molecule type" value="Genomic_DNA"/>
</dbReference>